<keyword evidence="1" id="KW-0732">Signal</keyword>
<evidence type="ECO:0000313" key="3">
    <source>
        <dbReference type="Proteomes" id="UP001165396"/>
    </source>
</evidence>
<feature type="signal peptide" evidence="1">
    <location>
        <begin position="1"/>
        <end position="30"/>
    </location>
</feature>
<dbReference type="RefSeq" id="WP_258295434.1">
    <property type="nucleotide sequence ID" value="NZ_JANKJG010000011.1"/>
</dbReference>
<name>A0ABT1Z3G5_9RHOB</name>
<accession>A0ABT1Z3G5</accession>
<evidence type="ECO:0008006" key="4">
    <source>
        <dbReference type="Google" id="ProtNLM"/>
    </source>
</evidence>
<organism evidence="2 3">
    <name type="scientific">Pseudosulfitobacter koreensis</name>
    <dbReference type="NCBI Taxonomy" id="2968472"/>
    <lineage>
        <taxon>Bacteria</taxon>
        <taxon>Pseudomonadati</taxon>
        <taxon>Pseudomonadota</taxon>
        <taxon>Alphaproteobacteria</taxon>
        <taxon>Rhodobacterales</taxon>
        <taxon>Roseobacteraceae</taxon>
        <taxon>Pseudosulfitobacter</taxon>
    </lineage>
</organism>
<evidence type="ECO:0000256" key="1">
    <source>
        <dbReference type="SAM" id="SignalP"/>
    </source>
</evidence>
<comment type="caution">
    <text evidence="2">The sequence shown here is derived from an EMBL/GenBank/DDBJ whole genome shotgun (WGS) entry which is preliminary data.</text>
</comment>
<gene>
    <name evidence="2" type="ORF">NTA49_14070</name>
</gene>
<reference evidence="2" key="1">
    <citation type="submission" date="2022-07" db="EMBL/GenBank/DDBJ databases">
        <title>Pseudosulfitobacter sp. strain AP-MA-4, whole genome sequence.</title>
        <authorList>
            <person name="Jiang Y."/>
        </authorList>
    </citation>
    <scope>NUCLEOTIDE SEQUENCE</scope>
    <source>
        <strain evidence="2">AP-MA-4</strain>
    </source>
</reference>
<feature type="chain" id="PRO_5046741937" description="Outer membrane protein beta-barrel domain-containing protein" evidence="1">
    <location>
        <begin position="31"/>
        <end position="229"/>
    </location>
</feature>
<dbReference type="Proteomes" id="UP001165396">
    <property type="component" value="Unassembled WGS sequence"/>
</dbReference>
<evidence type="ECO:0000313" key="2">
    <source>
        <dbReference type="EMBL" id="MCR8827663.1"/>
    </source>
</evidence>
<sequence length="229" mass="24462">MKVHFGGIVMRLRIAILCASLCAASADAGAWLREQGTGFAATSTGVTDQFNAQNGFYLEYGLTAGTTVGLDIDMRLTQAGQSGSGHVFARRALPFGGKGVWAYQIGLGAAFQDVAVTPLAKLGLSYGRGIKLGKYDGWLAVDSAAQWDFGTSVRSLKVDTTAGLTFNEHSKAMVQLFWTADSLGTSSATLTPSYVYTPERGRFSYVVGVEAIRGRSERYGIKLGLWSDF</sequence>
<proteinExistence type="predicted"/>
<dbReference type="EMBL" id="JANKJG010000011">
    <property type="protein sequence ID" value="MCR8827663.1"/>
    <property type="molecule type" value="Genomic_DNA"/>
</dbReference>
<keyword evidence="3" id="KW-1185">Reference proteome</keyword>
<protein>
    <recommendedName>
        <fullName evidence="4">Outer membrane protein beta-barrel domain-containing protein</fullName>
    </recommendedName>
</protein>